<reference evidence="3" key="1">
    <citation type="submission" date="2023-07" db="EMBL/GenBank/DDBJ databases">
        <title>draft genome sequence of fig (Ficus carica).</title>
        <authorList>
            <person name="Takahashi T."/>
            <person name="Nishimura K."/>
        </authorList>
    </citation>
    <scope>NUCLEOTIDE SEQUENCE</scope>
</reference>
<dbReference type="InterPro" id="IPR004330">
    <property type="entry name" value="FAR1_DNA_bnd_dom"/>
</dbReference>
<evidence type="ECO:0000313" key="4">
    <source>
        <dbReference type="Proteomes" id="UP001187192"/>
    </source>
</evidence>
<comment type="caution">
    <text evidence="3">The sequence shown here is derived from an EMBL/GenBank/DDBJ whole genome shotgun (WGS) entry which is preliminary data.</text>
</comment>
<feature type="coiled-coil region" evidence="1">
    <location>
        <begin position="16"/>
        <end position="53"/>
    </location>
</feature>
<dbReference type="EMBL" id="BTGU01001486">
    <property type="protein sequence ID" value="GMN24113.1"/>
    <property type="molecule type" value="Genomic_DNA"/>
</dbReference>
<proteinExistence type="predicted"/>
<dbReference type="PANTHER" id="PTHR46328">
    <property type="entry name" value="FAR-RED IMPAIRED RESPONSIVE (FAR1) FAMILY PROTEIN-RELATED"/>
    <property type="match status" value="1"/>
</dbReference>
<evidence type="ECO:0000256" key="1">
    <source>
        <dbReference type="SAM" id="Coils"/>
    </source>
</evidence>
<evidence type="ECO:0000259" key="2">
    <source>
        <dbReference type="Pfam" id="PF03101"/>
    </source>
</evidence>
<name>A0AA88CJX6_FICCA</name>
<protein>
    <recommendedName>
        <fullName evidence="2">FAR1 domain-containing protein</fullName>
    </recommendedName>
</protein>
<dbReference type="AlphaFoldDB" id="A0AA88CJX6"/>
<gene>
    <name evidence="3" type="ORF">TIFTF001_040536</name>
</gene>
<organism evidence="3 4">
    <name type="scientific">Ficus carica</name>
    <name type="common">Common fig</name>
    <dbReference type="NCBI Taxonomy" id="3494"/>
    <lineage>
        <taxon>Eukaryota</taxon>
        <taxon>Viridiplantae</taxon>
        <taxon>Streptophyta</taxon>
        <taxon>Embryophyta</taxon>
        <taxon>Tracheophyta</taxon>
        <taxon>Spermatophyta</taxon>
        <taxon>Magnoliopsida</taxon>
        <taxon>eudicotyledons</taxon>
        <taxon>Gunneridae</taxon>
        <taxon>Pentapetalae</taxon>
        <taxon>rosids</taxon>
        <taxon>fabids</taxon>
        <taxon>Rosales</taxon>
        <taxon>Moraceae</taxon>
        <taxon>Ficeae</taxon>
        <taxon>Ficus</taxon>
    </lineage>
</organism>
<feature type="domain" description="FAR1" evidence="2">
    <location>
        <begin position="167"/>
        <end position="230"/>
    </location>
</feature>
<dbReference type="Pfam" id="PF03101">
    <property type="entry name" value="FAR1"/>
    <property type="match status" value="1"/>
</dbReference>
<sequence>MEVTEPLSQGTPPKSVDDTDEKLIELAAQFEAAEEAMQKVDILLEKMEANANKIRSLLKELVEPVSNRVKSINTPKLVFVKQVMDIHETGFDSDDEKHSDKRYDSDLEMFTEAPNADKDMGRDKLPTDWDKWISIMAELELQHKYPYELCRDDMLNKTFESEERAEQFFTLYANYTGFLVRKGLRRKNAAGEARLRSWMCSRVGFRLAKYVNVVNRKKKPKGITRSGCKSIEDSCAQHVWFRGELLKLPGQ</sequence>
<dbReference type="Proteomes" id="UP001187192">
    <property type="component" value="Unassembled WGS sequence"/>
</dbReference>
<keyword evidence="4" id="KW-1185">Reference proteome</keyword>
<keyword evidence="1" id="KW-0175">Coiled coil</keyword>
<evidence type="ECO:0000313" key="3">
    <source>
        <dbReference type="EMBL" id="GMN24113.1"/>
    </source>
</evidence>
<accession>A0AA88CJX6</accession>